<dbReference type="Proteomes" id="UP001215151">
    <property type="component" value="Unassembled WGS sequence"/>
</dbReference>
<feature type="region of interest" description="Disordered" evidence="1">
    <location>
        <begin position="1"/>
        <end position="22"/>
    </location>
</feature>
<reference evidence="2" key="1">
    <citation type="submission" date="2022-11" db="EMBL/GenBank/DDBJ databases">
        <title>Genome Sequence of Cubamyces cubensis.</title>
        <authorList>
            <person name="Buettner E."/>
        </authorList>
    </citation>
    <scope>NUCLEOTIDE SEQUENCE</scope>
    <source>
        <strain evidence="2">MPL-01</strain>
    </source>
</reference>
<dbReference type="EMBL" id="JAPEVG010000766">
    <property type="protein sequence ID" value="KAJ8455486.1"/>
    <property type="molecule type" value="Genomic_DNA"/>
</dbReference>
<evidence type="ECO:0000256" key="1">
    <source>
        <dbReference type="SAM" id="MobiDB-lite"/>
    </source>
</evidence>
<organism evidence="2 3">
    <name type="scientific">Trametes cubensis</name>
    <dbReference type="NCBI Taxonomy" id="1111947"/>
    <lineage>
        <taxon>Eukaryota</taxon>
        <taxon>Fungi</taxon>
        <taxon>Dikarya</taxon>
        <taxon>Basidiomycota</taxon>
        <taxon>Agaricomycotina</taxon>
        <taxon>Agaricomycetes</taxon>
        <taxon>Polyporales</taxon>
        <taxon>Polyporaceae</taxon>
        <taxon>Trametes</taxon>
    </lineage>
</organism>
<proteinExistence type="predicted"/>
<sequence length="219" mass="24580">MTKARASRSVTSSFPDRYDPLATSSSTLVPLRTYTTKTYGPMAMARHKEEVEQRHATNVMSLGKSTRALLNELRSSSSATVDSTTIQDNGTPMDVVEDDDDGDVWVDVTNEGQQDDVVQMRDILAMHPRTYRPKDERTWALRIEHLDKNWRPLIPKLVDAFLHWQRGGEAHPTSSHVASDKDSAFTIDVLDFYSLHRTATIPMPPDCGTPVSCHIPQDT</sequence>
<comment type="caution">
    <text evidence="2">The sequence shown here is derived from an EMBL/GenBank/DDBJ whole genome shotgun (WGS) entry which is preliminary data.</text>
</comment>
<protein>
    <submittedName>
        <fullName evidence="2">Uncharacterized protein</fullName>
    </submittedName>
</protein>
<keyword evidence="3" id="KW-1185">Reference proteome</keyword>
<accession>A0AAD7TFS8</accession>
<evidence type="ECO:0000313" key="3">
    <source>
        <dbReference type="Proteomes" id="UP001215151"/>
    </source>
</evidence>
<name>A0AAD7TFS8_9APHY</name>
<evidence type="ECO:0000313" key="2">
    <source>
        <dbReference type="EMBL" id="KAJ8455486.1"/>
    </source>
</evidence>
<gene>
    <name evidence="2" type="ORF">ONZ51_g12439</name>
</gene>
<dbReference type="AlphaFoldDB" id="A0AAD7TFS8"/>